<evidence type="ECO:0000256" key="1">
    <source>
        <dbReference type="SAM" id="Phobius"/>
    </source>
</evidence>
<dbReference type="AlphaFoldDB" id="A0A1A8WP85"/>
<proteinExistence type="predicted"/>
<dbReference type="VEuPathDB" id="PlasmoDB:PmUG01_13064400"/>
<keyword evidence="1" id="KW-1133">Transmembrane helix</keyword>
<keyword evidence="1" id="KW-0472">Membrane</keyword>
<dbReference type="EMBL" id="FLQW01002393">
    <property type="protein sequence ID" value="SBS93136.1"/>
    <property type="molecule type" value="Genomic_DNA"/>
</dbReference>
<evidence type="ECO:0000313" key="3">
    <source>
        <dbReference type="Proteomes" id="UP000078597"/>
    </source>
</evidence>
<accession>A0A1A8WP85</accession>
<name>A0A1A8WP85_PLAMA</name>
<organism evidence="2 3">
    <name type="scientific">Plasmodium malariae</name>
    <dbReference type="NCBI Taxonomy" id="5858"/>
    <lineage>
        <taxon>Eukaryota</taxon>
        <taxon>Sar</taxon>
        <taxon>Alveolata</taxon>
        <taxon>Apicomplexa</taxon>
        <taxon>Aconoidasida</taxon>
        <taxon>Haemosporida</taxon>
        <taxon>Plasmodiidae</taxon>
        <taxon>Plasmodium</taxon>
        <taxon>Plasmodium (Plasmodium)</taxon>
    </lineage>
</organism>
<dbReference type="Pfam" id="PF12420">
    <property type="entry name" value="DUF3671"/>
    <property type="match status" value="1"/>
</dbReference>
<evidence type="ECO:0000313" key="2">
    <source>
        <dbReference type="EMBL" id="SBS93136.1"/>
    </source>
</evidence>
<feature type="non-terminal residue" evidence="2">
    <location>
        <position position="1"/>
    </location>
</feature>
<dbReference type="InterPro" id="IPR022139">
    <property type="entry name" value="Fam-L/Fam-M-like_plasmodium"/>
</dbReference>
<feature type="transmembrane region" description="Helical" evidence="1">
    <location>
        <begin position="218"/>
        <end position="239"/>
    </location>
</feature>
<feature type="transmembrane region" description="Helical" evidence="1">
    <location>
        <begin position="172"/>
        <end position="198"/>
    </location>
</feature>
<gene>
    <name evidence="2" type="ORF">PMALA_038580</name>
</gene>
<dbReference type="Proteomes" id="UP000078597">
    <property type="component" value="Unassembled WGS sequence"/>
</dbReference>
<reference evidence="3" key="1">
    <citation type="submission" date="2016-05" db="EMBL/GenBank/DDBJ databases">
        <authorList>
            <person name="Naeem Raeece"/>
        </authorList>
    </citation>
    <scope>NUCLEOTIDE SEQUENCE [LARGE SCALE GENOMIC DNA]</scope>
</reference>
<protein>
    <recommendedName>
        <fullName evidence="4">Fam-m protein</fullName>
    </recommendedName>
</protein>
<evidence type="ECO:0008006" key="4">
    <source>
        <dbReference type="Google" id="ProtNLM"/>
    </source>
</evidence>
<sequence length="255" mass="30238">HSTILKLYIMEHKIKSNYFMKIGLLILLTWIYHFYNEESTFHILYGQKKYDIKLYLSNFRILRGCDEINNSNIVEPEQQIHKDEEIYGKAMSNNRRKSKQTNIQSRRSSLYEEFNKKYKMQKKLIYGKTKLSPFERKIFKQLDYIDFIIKKKPLLRNKVYRKLVCKKFGHKIFLLTLVLSFVLLASIGGTIGGFFGQGKQLYSSGGNAHVNIILKDEYGITFLVFLGILIVILIIYLAFTYMKFRKHKRILKTKC</sequence>
<keyword evidence="1" id="KW-0812">Transmembrane</keyword>